<dbReference type="AGR" id="WB:WBGene00219315"/>
<evidence type="ECO:0000313" key="2">
    <source>
        <dbReference type="Proteomes" id="UP000001940"/>
    </source>
</evidence>
<dbReference type="EMBL" id="BX284602">
    <property type="protein sequence ID" value="CCF23397.1"/>
    <property type="molecule type" value="Genomic_DNA"/>
</dbReference>
<evidence type="ECO:0000313" key="1">
    <source>
        <dbReference type="EMBL" id="CCF23397.1"/>
    </source>
</evidence>
<keyword evidence="2" id="KW-1185">Reference proteome</keyword>
<dbReference type="RefSeq" id="NP_001254048.1">
    <property type="nucleotide sequence ID" value="NM_001267119.1"/>
</dbReference>
<dbReference type="InParanoid" id="H1ZUV3"/>
<protein>
    <submittedName>
        <fullName evidence="1">Disease resistance protein</fullName>
    </submittedName>
</protein>
<gene>
    <name evidence="1" type="ORF">CELE_F07E5.12</name>
    <name evidence="1 3" type="ORF">F07E5.12</name>
</gene>
<proteinExistence type="predicted"/>
<dbReference type="CTD" id="13183846"/>
<dbReference type="KEGG" id="cel:CELE_F07E5.12"/>
<dbReference type="AlphaFoldDB" id="H1ZUV3"/>
<sequence>MTIQLDEKLIDTILNDDFNYPFPVDTVNSQLIFQHLHPLPEDLDDSSVQHLINRLRLESIDLKEFNMTEWMAALVRGQELHEITLGKFEKLTNFAKKINASAWNVKIVSLLEHMIQLDKRSKLTYLNLSPSWLPRTEGLLEEHFGIGWAKKVSSRVWRKEAAEWKVHD</sequence>
<dbReference type="STRING" id="6239.F07E5.12.1"/>
<accession>H1ZUV3</accession>
<dbReference type="Proteomes" id="UP000001940">
    <property type="component" value="Chromosome II"/>
</dbReference>
<dbReference type="HOGENOM" id="CLU_1587991_0_0_1"/>
<dbReference type="Bgee" id="WBGene00219315">
    <property type="expression patterns" value="Expressed in embryo and 2 other cell types or tissues"/>
</dbReference>
<name>H1ZUV3_CAEEL</name>
<evidence type="ECO:0000313" key="3">
    <source>
        <dbReference type="WormBase" id="F07E5.12"/>
    </source>
</evidence>
<dbReference type="WormBase" id="F07E5.12">
    <property type="protein sequence ID" value="CE46846"/>
    <property type="gene ID" value="WBGene00219315"/>
</dbReference>
<reference evidence="1 2" key="1">
    <citation type="journal article" date="1998" name="Science">
        <title>Genome sequence of the nematode C. elegans: a platform for investigating biology.</title>
        <authorList>
            <consortium name="The C. elegans sequencing consortium"/>
            <person name="Sulson J.E."/>
            <person name="Waterston R."/>
        </authorList>
    </citation>
    <scope>NUCLEOTIDE SEQUENCE [LARGE SCALE GENOMIC DNA]</scope>
    <source>
        <strain evidence="1 2">Bristol N2</strain>
    </source>
</reference>
<organism evidence="1 2">
    <name type="scientific">Caenorhabditis elegans</name>
    <dbReference type="NCBI Taxonomy" id="6239"/>
    <lineage>
        <taxon>Eukaryota</taxon>
        <taxon>Metazoa</taxon>
        <taxon>Ecdysozoa</taxon>
        <taxon>Nematoda</taxon>
        <taxon>Chromadorea</taxon>
        <taxon>Rhabditida</taxon>
        <taxon>Rhabditina</taxon>
        <taxon>Rhabditomorpha</taxon>
        <taxon>Rhabditoidea</taxon>
        <taxon>Rhabditidae</taxon>
        <taxon>Peloderinae</taxon>
        <taxon>Caenorhabditis</taxon>
    </lineage>
</organism>
<dbReference type="GeneID" id="13183846"/>
<dbReference type="PaxDb" id="6239-F07E5.12"/>